<name>A0A6I1FLV9_9BACI</name>
<keyword evidence="3" id="KW-1185">Reference proteome</keyword>
<keyword evidence="1" id="KW-0472">Membrane</keyword>
<evidence type="ECO:0000256" key="1">
    <source>
        <dbReference type="SAM" id="Phobius"/>
    </source>
</evidence>
<dbReference type="RefSeq" id="WP_152153903.1">
    <property type="nucleotide sequence ID" value="NZ_WEIO01000011.1"/>
</dbReference>
<feature type="transmembrane region" description="Helical" evidence="1">
    <location>
        <begin position="50"/>
        <end position="83"/>
    </location>
</feature>
<evidence type="ECO:0000313" key="3">
    <source>
        <dbReference type="Proteomes" id="UP000429595"/>
    </source>
</evidence>
<gene>
    <name evidence="2" type="ORF">F9802_16470</name>
</gene>
<proteinExistence type="predicted"/>
<dbReference type="EMBL" id="WEIO01000011">
    <property type="protein sequence ID" value="KAB7704763.1"/>
    <property type="molecule type" value="Genomic_DNA"/>
</dbReference>
<keyword evidence="1" id="KW-1133">Transmembrane helix</keyword>
<keyword evidence="2" id="KW-0966">Cell projection</keyword>
<keyword evidence="1" id="KW-0812">Transmembrane</keyword>
<organism evidence="2 3">
    <name type="scientific">Bacillus aerolatus</name>
    <dbReference type="NCBI Taxonomy" id="2653354"/>
    <lineage>
        <taxon>Bacteria</taxon>
        <taxon>Bacillati</taxon>
        <taxon>Bacillota</taxon>
        <taxon>Bacilli</taxon>
        <taxon>Bacillales</taxon>
        <taxon>Bacillaceae</taxon>
        <taxon>Bacillus</taxon>
    </lineage>
</organism>
<accession>A0A6I1FLV9</accession>
<sequence>MKKVMLFCIGGLAALVAIASVGPVLGLVLCAAIMYVAWKQYGQASSKAIKFFWGAAGLIAFLAAVGNVPALLGIAALGVLYIVYKKWQEDDHEPMADAKEEDPFVNFEKQWNQLKKING</sequence>
<evidence type="ECO:0000313" key="2">
    <source>
        <dbReference type="EMBL" id="KAB7704763.1"/>
    </source>
</evidence>
<dbReference type="Proteomes" id="UP000429595">
    <property type="component" value="Unassembled WGS sequence"/>
</dbReference>
<keyword evidence="2" id="KW-0969">Cilium</keyword>
<keyword evidence="2" id="KW-0282">Flagellum</keyword>
<comment type="caution">
    <text evidence="2">The sequence shown here is derived from an EMBL/GenBank/DDBJ whole genome shotgun (WGS) entry which is preliminary data.</text>
</comment>
<reference evidence="2 3" key="1">
    <citation type="submission" date="2019-10" db="EMBL/GenBank/DDBJ databases">
        <title>Bacillus aerolatum sp. nov., isolated from bioaerosol of sport playgrounds.</title>
        <authorList>
            <person name="Chen P."/>
            <person name="Zhang G."/>
        </authorList>
    </citation>
    <scope>NUCLEOTIDE SEQUENCE [LARGE SCALE GENOMIC DNA]</scope>
    <source>
        <strain evidence="2 3">CX253</strain>
    </source>
</reference>
<dbReference type="AlphaFoldDB" id="A0A6I1FLV9"/>
<protein>
    <submittedName>
        <fullName evidence="2">Flagellar basal body rod protein</fullName>
    </submittedName>
</protein>